<sequence>MYIAGSDGQFRDYQIRYTFGYYPLQQYMVAFPDGRIQLIPFAWDTRPESEGGQRWFHLYPEQTATDPFFWTNTGQNWNHMCADCHSTNLQKNYDADKDRYDTTYSDINVGCEACHGPGKTHVDWAKQTVSAESTDHFGLTRDVKQAVRQWVHREGSNTLQPKSIEHTDQVVACAQCHSRRTQLTESPHSLQGAMAGASNASAEKPSGADAFLEQYRLSLITDALYYPDGQIFDEDYVYGSFLQSKMAKKGVTCTNCHDPHTAKLKMPEPALCQQCHNASDYSPQKHTFHAPDSDASTCTSCHMMETVYMQVDPRRDHSWQVPRPDLSQYTGAPNACTQCHEDQTDKWAAKQLREWFPKSQHQNPRHFSIAFYANAIGHQDAMDALAYTAQDGSESDIIRASALARLAGNAGDPRALSARQQNRVVALGRAVKHDSA</sequence>
<dbReference type="eggNOG" id="COG1413">
    <property type="taxonomic scope" value="Bacteria"/>
</dbReference>
<dbReference type="NCBIfam" id="TIGR01905">
    <property type="entry name" value="paired_CXXCH_1"/>
    <property type="match status" value="1"/>
</dbReference>
<dbReference type="InterPro" id="IPR051829">
    <property type="entry name" value="Multiheme_Cytochr_ET"/>
</dbReference>
<dbReference type="AlphaFoldDB" id="A0A090QL64"/>
<comment type="caution">
    <text evidence="4">The sequence shown here is derived from an EMBL/GenBank/DDBJ whole genome shotgun (WGS) entry which is preliminary data.</text>
</comment>
<dbReference type="Pfam" id="PF09699">
    <property type="entry name" value="Paired_CXXCH_1"/>
    <property type="match status" value="1"/>
</dbReference>
<dbReference type="EMBL" id="BBMN01000003">
    <property type="protein sequence ID" value="GAL03885.1"/>
    <property type="molecule type" value="Genomic_DNA"/>
</dbReference>
<evidence type="ECO:0000313" key="4">
    <source>
        <dbReference type="EMBL" id="GAL03885.1"/>
    </source>
</evidence>
<name>A0A090QL64_9GAMM</name>
<evidence type="ECO:0000259" key="3">
    <source>
        <dbReference type="Pfam" id="PF13435"/>
    </source>
</evidence>
<feature type="domain" description="Doubled CXXCH motif" evidence="2">
    <location>
        <begin position="248"/>
        <end position="278"/>
    </location>
</feature>
<evidence type="ECO:0000313" key="5">
    <source>
        <dbReference type="Proteomes" id="UP000029227"/>
    </source>
</evidence>
<dbReference type="STRING" id="754436.JCM19237_2036"/>
<gene>
    <name evidence="4" type="ORF">JCM19237_2036</name>
</gene>
<dbReference type="InterPro" id="IPR036280">
    <property type="entry name" value="Multihaem_cyt_sf"/>
</dbReference>
<dbReference type="PANTHER" id="PTHR35038">
    <property type="entry name" value="DISSIMILATORY SULFITE REDUCTASE SIRA"/>
    <property type="match status" value="1"/>
</dbReference>
<evidence type="ECO:0000256" key="1">
    <source>
        <dbReference type="ARBA" id="ARBA00022729"/>
    </source>
</evidence>
<dbReference type="Pfam" id="PF13435">
    <property type="entry name" value="Cytochrome_C554"/>
    <property type="match status" value="1"/>
</dbReference>
<dbReference type="InterPro" id="IPR010177">
    <property type="entry name" value="Paired_CXXCH_1"/>
</dbReference>
<dbReference type="SUPFAM" id="SSF48695">
    <property type="entry name" value="Multiheme cytochromes"/>
    <property type="match status" value="1"/>
</dbReference>
<feature type="domain" description="Cytochrome c-552/4" evidence="3">
    <location>
        <begin position="77"/>
        <end position="116"/>
    </location>
</feature>
<evidence type="ECO:0000259" key="2">
    <source>
        <dbReference type="Pfam" id="PF09699"/>
    </source>
</evidence>
<dbReference type="Gene3D" id="1.10.1130.10">
    <property type="entry name" value="Flavocytochrome C3, Chain A"/>
    <property type="match status" value="2"/>
</dbReference>
<reference evidence="4 5" key="1">
    <citation type="journal article" date="2014" name="Genome Announc.">
        <title>Draft Genome Sequences of Two Vibrionaceae Species, Vibrio ponticus C121 and Photobacterium aphoticum C119, Isolated as Coral Reef Microbiota.</title>
        <authorList>
            <person name="Al-saari N."/>
            <person name="Meirelles P.M."/>
            <person name="Mino S."/>
            <person name="Suda W."/>
            <person name="Oshima K."/>
            <person name="Hattori M."/>
            <person name="Ohkuma M."/>
            <person name="Thompson F.L."/>
            <person name="Gomez-Gil B."/>
            <person name="Sawabe T."/>
            <person name="Sawabe T."/>
        </authorList>
    </citation>
    <scope>NUCLEOTIDE SEQUENCE [LARGE SCALE GENOMIC DNA]</scope>
    <source>
        <strain evidence="4 5">JCM 19237</strain>
    </source>
</reference>
<keyword evidence="1" id="KW-0732">Signal</keyword>
<organism evidence="4 5">
    <name type="scientific">Photobacterium aphoticum</name>
    <dbReference type="NCBI Taxonomy" id="754436"/>
    <lineage>
        <taxon>Bacteria</taxon>
        <taxon>Pseudomonadati</taxon>
        <taxon>Pseudomonadota</taxon>
        <taxon>Gammaproteobacteria</taxon>
        <taxon>Vibrionales</taxon>
        <taxon>Vibrionaceae</taxon>
        <taxon>Photobacterium</taxon>
    </lineage>
</organism>
<dbReference type="Proteomes" id="UP000029227">
    <property type="component" value="Unassembled WGS sequence"/>
</dbReference>
<protein>
    <submittedName>
        <fullName evidence="4">Probable deca-heme c-type cytochrome</fullName>
    </submittedName>
</protein>
<proteinExistence type="predicted"/>
<dbReference type="InterPro" id="IPR023155">
    <property type="entry name" value="Cyt_c-552/4"/>
</dbReference>
<dbReference type="PANTHER" id="PTHR35038:SF8">
    <property type="entry name" value="C-TYPE POLYHEME CYTOCHROME OMCC"/>
    <property type="match status" value="1"/>
</dbReference>
<accession>A0A090QL64</accession>